<reference evidence="2 3" key="2">
    <citation type="submission" date="2018-11" db="EMBL/GenBank/DDBJ databases">
        <authorList>
            <consortium name="Pathogen Informatics"/>
        </authorList>
    </citation>
    <scope>NUCLEOTIDE SEQUENCE [LARGE SCALE GENOMIC DNA]</scope>
    <source>
        <strain evidence="2 3">NST_G2</strain>
    </source>
</reference>
<evidence type="ECO:0000256" key="1">
    <source>
        <dbReference type="SAM" id="MobiDB-lite"/>
    </source>
</evidence>
<feature type="region of interest" description="Disordered" evidence="1">
    <location>
        <begin position="1"/>
        <end position="39"/>
    </location>
</feature>
<dbReference type="OrthoDB" id="10009983at2759"/>
<dbReference type="Proteomes" id="UP000275846">
    <property type="component" value="Unassembled WGS sequence"/>
</dbReference>
<protein>
    <submittedName>
        <fullName evidence="2 4">Uncharacterized protein</fullName>
    </submittedName>
</protein>
<evidence type="ECO:0000313" key="3">
    <source>
        <dbReference type="Proteomes" id="UP000275846"/>
    </source>
</evidence>
<feature type="compositionally biased region" description="Basic and acidic residues" evidence="1">
    <location>
        <begin position="7"/>
        <end position="16"/>
    </location>
</feature>
<gene>
    <name evidence="2" type="ORF">SSLN_LOCUS8853</name>
</gene>
<dbReference type="AlphaFoldDB" id="A0A183SXA5"/>
<evidence type="ECO:0000313" key="2">
    <source>
        <dbReference type="EMBL" id="VDL95238.1"/>
    </source>
</evidence>
<feature type="compositionally biased region" description="Low complexity" evidence="1">
    <location>
        <begin position="20"/>
        <end position="34"/>
    </location>
</feature>
<dbReference type="WBParaSite" id="SSLN_0000919401-mRNA-1">
    <property type="protein sequence ID" value="SSLN_0000919401-mRNA-1"/>
    <property type="gene ID" value="SSLN_0000919401"/>
</dbReference>
<evidence type="ECO:0000313" key="4">
    <source>
        <dbReference type="WBParaSite" id="SSLN_0000919401-mRNA-1"/>
    </source>
</evidence>
<accession>A0A183SXA5</accession>
<sequence>MSPVSRRSQEDRRWEKSQVAGAAGAARGCTTTTGSDPTEWECNKGQIKETLQPDSQFASQPLHTKHIGLTTWSELSPQLATFQATAFSAP</sequence>
<name>A0A183SXA5_SCHSO</name>
<reference evidence="4" key="1">
    <citation type="submission" date="2016-06" db="UniProtKB">
        <authorList>
            <consortium name="WormBaseParasite"/>
        </authorList>
    </citation>
    <scope>IDENTIFICATION</scope>
</reference>
<organism evidence="4">
    <name type="scientific">Schistocephalus solidus</name>
    <name type="common">Tapeworm</name>
    <dbReference type="NCBI Taxonomy" id="70667"/>
    <lineage>
        <taxon>Eukaryota</taxon>
        <taxon>Metazoa</taxon>
        <taxon>Spiralia</taxon>
        <taxon>Lophotrochozoa</taxon>
        <taxon>Platyhelminthes</taxon>
        <taxon>Cestoda</taxon>
        <taxon>Eucestoda</taxon>
        <taxon>Diphyllobothriidea</taxon>
        <taxon>Diphyllobothriidae</taxon>
        <taxon>Schistocephalus</taxon>
    </lineage>
</organism>
<keyword evidence="3" id="KW-1185">Reference proteome</keyword>
<proteinExistence type="predicted"/>
<dbReference type="EMBL" id="UYSU01034889">
    <property type="protein sequence ID" value="VDL95238.1"/>
    <property type="molecule type" value="Genomic_DNA"/>
</dbReference>